<keyword evidence="11" id="KW-0325">Glycoprotein</keyword>
<name>E0VSE7_PEDHC</name>
<feature type="compositionally biased region" description="Basic and acidic residues" evidence="16">
    <location>
        <begin position="1541"/>
        <end position="1552"/>
    </location>
</feature>
<dbReference type="InParanoid" id="E0VSE7"/>
<feature type="disulfide bond" evidence="14">
    <location>
        <begin position="349"/>
        <end position="355"/>
    </location>
</feature>
<feature type="compositionally biased region" description="Low complexity" evidence="16">
    <location>
        <begin position="1477"/>
        <end position="1488"/>
    </location>
</feature>
<dbReference type="InterPro" id="IPR041645">
    <property type="entry name" value="ADAMTS_CR_2"/>
</dbReference>
<feature type="compositionally biased region" description="Polar residues" evidence="16">
    <location>
        <begin position="1457"/>
        <end position="1467"/>
    </location>
</feature>
<keyword evidence="20" id="KW-1185">Reference proteome</keyword>
<dbReference type="Gene3D" id="3.40.1620.60">
    <property type="match status" value="1"/>
</dbReference>
<gene>
    <name evidence="19" type="primary">8234420</name>
    <name evidence="18" type="ORF">Phum_PHUM417610</name>
</gene>
<dbReference type="SUPFAM" id="SSF82895">
    <property type="entry name" value="TSP-1 type 1 repeat"/>
    <property type="match status" value="2"/>
</dbReference>
<feature type="binding site" evidence="13">
    <location>
        <position position="331"/>
    </location>
    <ligand>
        <name>Ca(2+)</name>
        <dbReference type="ChEBI" id="CHEBI:29108"/>
        <label>1</label>
    </ligand>
</feature>
<dbReference type="KEGG" id="phu:Phum_PHUM417610"/>
<dbReference type="eggNOG" id="KOG3538">
    <property type="taxonomic scope" value="Eukaryota"/>
</dbReference>
<reference evidence="18" key="2">
    <citation type="submission" date="2007-04" db="EMBL/GenBank/DDBJ databases">
        <title>The genome of the human body louse.</title>
        <authorList>
            <consortium name="The Human Body Louse Genome Consortium"/>
            <person name="Kirkness E."/>
            <person name="Walenz B."/>
            <person name="Hass B."/>
            <person name="Bruggner R."/>
            <person name="Strausberg R."/>
        </authorList>
    </citation>
    <scope>NUCLEOTIDE SEQUENCE</scope>
    <source>
        <strain evidence="18">USDA</strain>
    </source>
</reference>
<evidence type="ECO:0000256" key="11">
    <source>
        <dbReference type="ARBA" id="ARBA00023180"/>
    </source>
</evidence>
<evidence type="ECO:0000256" key="16">
    <source>
        <dbReference type="SAM" id="MobiDB-lite"/>
    </source>
</evidence>
<dbReference type="GO" id="GO:0030198">
    <property type="term" value="P:extracellular matrix organization"/>
    <property type="evidence" value="ECO:0007669"/>
    <property type="project" value="InterPro"/>
</dbReference>
<organism>
    <name type="scientific">Pediculus humanus subsp. corporis</name>
    <name type="common">Body louse</name>
    <dbReference type="NCBI Taxonomy" id="121224"/>
    <lineage>
        <taxon>Eukaryota</taxon>
        <taxon>Metazoa</taxon>
        <taxon>Ecdysozoa</taxon>
        <taxon>Arthropoda</taxon>
        <taxon>Hexapoda</taxon>
        <taxon>Insecta</taxon>
        <taxon>Pterygota</taxon>
        <taxon>Neoptera</taxon>
        <taxon>Paraneoptera</taxon>
        <taxon>Psocodea</taxon>
        <taxon>Troctomorpha</taxon>
        <taxon>Phthiraptera</taxon>
        <taxon>Anoplura</taxon>
        <taxon>Pediculidae</taxon>
        <taxon>Pediculus</taxon>
    </lineage>
</organism>
<dbReference type="Gene3D" id="2.20.100.10">
    <property type="entry name" value="Thrombospondin type-1 (TSP1) repeat"/>
    <property type="match status" value="2"/>
</dbReference>
<evidence type="ECO:0000256" key="1">
    <source>
        <dbReference type="ARBA" id="ARBA00004613"/>
    </source>
</evidence>
<keyword evidence="2" id="KW-0964">Secreted</keyword>
<dbReference type="GeneID" id="8234420"/>
<evidence type="ECO:0000256" key="6">
    <source>
        <dbReference type="ARBA" id="ARBA00022737"/>
    </source>
</evidence>
<feature type="active site" evidence="12 15">
    <location>
        <position position="390"/>
    </location>
</feature>
<dbReference type="EMBL" id="AAZO01005124">
    <property type="status" value="NOT_ANNOTATED_CDS"/>
    <property type="molecule type" value="Genomic_DNA"/>
</dbReference>
<feature type="disulfide bond" evidence="14">
    <location>
        <begin position="566"/>
        <end position="578"/>
    </location>
</feature>
<evidence type="ECO:0000256" key="13">
    <source>
        <dbReference type="PIRSR" id="PIRSR613273-2"/>
    </source>
</evidence>
<feature type="disulfide bond" evidence="14">
    <location>
        <begin position="555"/>
        <end position="593"/>
    </location>
</feature>
<feature type="compositionally biased region" description="Low complexity" evidence="16">
    <location>
        <begin position="1554"/>
        <end position="1569"/>
    </location>
</feature>
<keyword evidence="4 13" id="KW-0479">Metal-binding</keyword>
<dbReference type="PROSITE" id="PS50092">
    <property type="entry name" value="TSP1"/>
    <property type="match status" value="2"/>
</dbReference>
<feature type="binding site" evidence="13 15">
    <location>
        <position position="389"/>
    </location>
    <ligand>
        <name>Zn(2+)</name>
        <dbReference type="ChEBI" id="CHEBI:29105"/>
        <note>catalytic</note>
    </ligand>
</feature>
<dbReference type="Pfam" id="PF19236">
    <property type="entry name" value="ADAMTS_CR_3"/>
    <property type="match status" value="1"/>
</dbReference>
<dbReference type="OrthoDB" id="412680at2759"/>
<keyword evidence="9" id="KW-0482">Metalloprotease</keyword>
<dbReference type="EnsemblMetazoa" id="PHUM417610-RA">
    <property type="protein sequence ID" value="PHUM417610-PA"/>
    <property type="gene ID" value="PHUM417610"/>
</dbReference>
<dbReference type="Pfam" id="PF01421">
    <property type="entry name" value="Reprolysin"/>
    <property type="match status" value="1"/>
</dbReference>
<dbReference type="InterPro" id="IPR024079">
    <property type="entry name" value="MetalloPept_cat_dom_sf"/>
</dbReference>
<feature type="disulfide bond" evidence="14">
    <location>
        <begin position="406"/>
        <end position="432"/>
    </location>
</feature>
<keyword evidence="6" id="KW-0677">Repeat</keyword>
<dbReference type="Gene3D" id="3.40.390.10">
    <property type="entry name" value="Collagenase (Catalytic Domain)"/>
    <property type="match status" value="1"/>
</dbReference>
<dbReference type="SUPFAM" id="SSF55486">
    <property type="entry name" value="Metalloproteases ('zincins'), catalytic domain"/>
    <property type="match status" value="1"/>
</dbReference>
<feature type="binding site" evidence="13 15">
    <location>
        <position position="393"/>
    </location>
    <ligand>
        <name>Zn(2+)</name>
        <dbReference type="ChEBI" id="CHEBI:29105"/>
        <note>catalytic</note>
    </ligand>
</feature>
<dbReference type="Pfam" id="PF19030">
    <property type="entry name" value="TSP1_ADAMTS"/>
    <property type="match status" value="1"/>
</dbReference>
<feature type="binding site" evidence="13">
    <location>
        <position position="331"/>
    </location>
    <ligand>
        <name>Ca(2+)</name>
        <dbReference type="ChEBI" id="CHEBI:29108"/>
        <label>2</label>
    </ligand>
</feature>
<feature type="binding site" evidence="13">
    <location>
        <position position="338"/>
    </location>
    <ligand>
        <name>Ca(2+)</name>
        <dbReference type="ChEBI" id="CHEBI:29108"/>
        <label>1</label>
    </ligand>
</feature>
<dbReference type="HOGENOM" id="CLU_242446_0_0_1"/>
<dbReference type="EMBL" id="DS235750">
    <property type="protein sequence ID" value="EEB16303.1"/>
    <property type="molecule type" value="Genomic_DNA"/>
</dbReference>
<evidence type="ECO:0000256" key="9">
    <source>
        <dbReference type="ARBA" id="ARBA00023049"/>
    </source>
</evidence>
<dbReference type="FunFam" id="2.20.100.10:FF:000001">
    <property type="entry name" value="semaphorin-5A isoform X1"/>
    <property type="match status" value="1"/>
</dbReference>
<dbReference type="OMA" id="GAVMETH"/>
<dbReference type="InterPro" id="IPR013273">
    <property type="entry name" value="ADAMTS/ADAMTS-like"/>
</dbReference>
<dbReference type="InterPro" id="IPR006586">
    <property type="entry name" value="ADAM_Cys-rich"/>
</dbReference>
<evidence type="ECO:0000259" key="17">
    <source>
        <dbReference type="PROSITE" id="PS50215"/>
    </source>
</evidence>
<feature type="binding site" evidence="13">
    <location>
        <position position="245"/>
    </location>
    <ligand>
        <name>Ca(2+)</name>
        <dbReference type="ChEBI" id="CHEBI:29108"/>
        <label>2</label>
    </ligand>
</feature>
<dbReference type="InterPro" id="IPR001590">
    <property type="entry name" value="Peptidase_M12B"/>
</dbReference>
<dbReference type="EC" id="3.4.24.14" evidence="18"/>
<evidence type="ECO:0000256" key="15">
    <source>
        <dbReference type="PROSITE-ProRule" id="PRU00276"/>
    </source>
</evidence>
<feature type="binding site" evidence="13">
    <location>
        <position position="448"/>
    </location>
    <ligand>
        <name>Ca(2+)</name>
        <dbReference type="ChEBI" id="CHEBI:29108"/>
        <label>1</label>
    </ligand>
</feature>
<evidence type="ECO:0000256" key="14">
    <source>
        <dbReference type="PIRSR" id="PIRSR613273-3"/>
    </source>
</evidence>
<dbReference type="InterPro" id="IPR036383">
    <property type="entry name" value="TSP1_rpt_sf"/>
</dbReference>
<comment type="caution">
    <text evidence="15">Lacks conserved residue(s) required for the propagation of feature annotation.</text>
</comment>
<evidence type="ECO:0000256" key="4">
    <source>
        <dbReference type="ARBA" id="ARBA00022723"/>
    </source>
</evidence>
<comment type="cofactor">
    <cofactor evidence="13">
        <name>Zn(2+)</name>
        <dbReference type="ChEBI" id="CHEBI:29105"/>
    </cofactor>
    <text evidence="13">Binds 1 zinc ion per subunit.</text>
</comment>
<evidence type="ECO:0000256" key="12">
    <source>
        <dbReference type="PIRSR" id="PIRSR613273-1"/>
    </source>
</evidence>
<dbReference type="Pfam" id="PF01562">
    <property type="entry name" value="Pep_M12B_propep"/>
    <property type="match status" value="1"/>
</dbReference>
<feature type="disulfide bond" evidence="14">
    <location>
        <begin position="517"/>
        <end position="528"/>
    </location>
</feature>
<evidence type="ECO:0000256" key="5">
    <source>
        <dbReference type="ARBA" id="ARBA00022729"/>
    </source>
</evidence>
<dbReference type="SMART" id="SM00608">
    <property type="entry name" value="ACR"/>
    <property type="match status" value="1"/>
</dbReference>
<feature type="binding site" evidence="13">
    <location>
        <position position="451"/>
    </location>
    <ligand>
        <name>Ca(2+)</name>
        <dbReference type="ChEBI" id="CHEBI:29108"/>
        <label>2</label>
    </ligand>
</feature>
<accession>E0VSE7</accession>
<feature type="binding site" evidence="13">
    <location>
        <position position="245"/>
    </location>
    <ligand>
        <name>Ca(2+)</name>
        <dbReference type="ChEBI" id="CHEBI:29108"/>
        <label>1</label>
    </ligand>
</feature>
<evidence type="ECO:0000313" key="18">
    <source>
        <dbReference type="EMBL" id="EEB16303.1"/>
    </source>
</evidence>
<dbReference type="PRINTS" id="PR01857">
    <property type="entry name" value="ADAMTSFAMILY"/>
</dbReference>
<dbReference type="InterPro" id="IPR050439">
    <property type="entry name" value="ADAMTS_ADAMTS-like"/>
</dbReference>
<dbReference type="PANTHER" id="PTHR13723">
    <property type="entry name" value="ADAMTS A DISINTEGRIN AND METALLOPROTEASE WITH THROMBOSPONDIN MOTIFS PROTEASE"/>
    <property type="match status" value="1"/>
</dbReference>
<dbReference type="CTD" id="8234420"/>
<feature type="disulfide bond" evidence="14">
    <location>
        <begin position="486"/>
        <end position="504"/>
    </location>
</feature>
<keyword evidence="8 13" id="KW-0862">Zinc</keyword>
<evidence type="ECO:0000256" key="2">
    <source>
        <dbReference type="ARBA" id="ARBA00022525"/>
    </source>
</evidence>
<dbReference type="GO" id="GO:0005576">
    <property type="term" value="C:extracellular region"/>
    <property type="evidence" value="ECO:0007669"/>
    <property type="project" value="UniProtKB-SubCell"/>
</dbReference>
<feature type="compositionally biased region" description="Low complexity" evidence="16">
    <location>
        <begin position="1527"/>
        <end position="1540"/>
    </location>
</feature>
<dbReference type="Proteomes" id="UP000009046">
    <property type="component" value="Unassembled WGS sequence"/>
</dbReference>
<dbReference type="VEuPathDB" id="VectorBase:PHUM417610"/>
<feature type="compositionally biased region" description="Basic and acidic residues" evidence="16">
    <location>
        <begin position="1430"/>
        <end position="1452"/>
    </location>
</feature>
<feature type="disulfide bond" evidence="14">
    <location>
        <begin position="475"/>
        <end position="497"/>
    </location>
</feature>
<dbReference type="InterPro" id="IPR045371">
    <property type="entry name" value="ADAMTS_CR_3"/>
</dbReference>
<evidence type="ECO:0000256" key="7">
    <source>
        <dbReference type="ARBA" id="ARBA00022801"/>
    </source>
</evidence>
<dbReference type="Pfam" id="PF00090">
    <property type="entry name" value="TSP_1"/>
    <property type="match status" value="1"/>
</dbReference>
<dbReference type="InterPro" id="IPR002870">
    <property type="entry name" value="Peptidase_M12B_N"/>
</dbReference>
<evidence type="ECO:0000256" key="10">
    <source>
        <dbReference type="ARBA" id="ARBA00023157"/>
    </source>
</evidence>
<dbReference type="GO" id="GO:0004222">
    <property type="term" value="F:metalloendopeptidase activity"/>
    <property type="evidence" value="ECO:0007669"/>
    <property type="project" value="UniProtKB-EC"/>
</dbReference>
<keyword evidence="5" id="KW-0732">Signal</keyword>
<dbReference type="RefSeq" id="XP_002429041.1">
    <property type="nucleotide sequence ID" value="XM_002428996.1"/>
</dbReference>
<dbReference type="GO" id="GO:0006508">
    <property type="term" value="P:proteolysis"/>
    <property type="evidence" value="ECO:0007669"/>
    <property type="project" value="UniProtKB-KW"/>
</dbReference>
<feature type="binding site" evidence="13">
    <location>
        <position position="451"/>
    </location>
    <ligand>
        <name>Ca(2+)</name>
        <dbReference type="ChEBI" id="CHEBI:29108"/>
        <label>1</label>
    </ligand>
</feature>
<feature type="compositionally biased region" description="Basic and acidic residues" evidence="16">
    <location>
        <begin position="1505"/>
        <end position="1526"/>
    </location>
</feature>
<feature type="compositionally biased region" description="Low complexity" evidence="16">
    <location>
        <begin position="1616"/>
        <end position="1635"/>
    </location>
</feature>
<dbReference type="SMART" id="SM00209">
    <property type="entry name" value="TSP1"/>
    <property type="match status" value="2"/>
</dbReference>
<feature type="compositionally biased region" description="Basic residues" evidence="16">
    <location>
        <begin position="1643"/>
        <end position="1652"/>
    </location>
</feature>
<sequence length="1652" mass="189023">MSTTVKLYYIYLSIIYLTNFKIICDKSSIDPNVTYEGKYTSGLKNYEIVIPQRVNKDGNFISHVIPHQHSKRSTKEINLIFYKIPISGKDYLIELLPNKKLISPGAVMETHKVDVQNLNSVKFKKNESKTFEMNENIHLSKIKNTDCHFFGHVRGKNFSKAALSNCNGLAGFILFEMEFYTIEPVAGHDPLIEDKFPHIIYKLNSSENDFVCRSMGKMTDVLENQIKRQRRENNNNGVRPSMYMETLIVMDNSFINYHQESDSENYILTAFNMASNFFRDVSLDFVLTLTIVRIIRLEIENSNMTLKINADAVKTLKYFQDWQYDINAGDDSHPNHHDVAILITRVDVCYTPELCGLLGLAVIGKACDPKLSAILVEDNGLRSGFVMAHELGHLLGADHDVKNSSCNETDANGFKTIMHPQVSVNSQTWSRCSRAVINSFLKSEMGHCFLDEPEDHHFNYQNLLPGVMYNADFQCKHLIAQDAQECNMGSSCSSLNCYVPGYACIVTHSPPVDGTQCGENMWCHDKKCVAVGQRPGAIDGNWGEWSPWSDCTRTCGLGVSSSVRQCDKPLPSHKGKDCVGERKRYKICATTPCKTGRPSFRDMQCGEFDDWVYPEDGKTHKWEAYYMHEDNPCVLYCINEEKKVAALKPRVIDGTMCYRGIRDICVGGECKVLPCDLHFESNAIEDVCGVCHGDGTTCEFSGGTESFKETSKEMLKLITVPSGTRNLKVEETFPASSNIIIQDKESKEYYLKSTNVKFNFRHFLGMFNVPGSQAWLGMIKKNQELLDIPGPITKPLSIWISQPENVTVKWSLALPTTQQRKPEFTWDFLKWSPCSAKCGPGMQKSEPSCMEEKAGLVENTFCSDLEVPSIKVRPCEIIKCEPRWMVGNWKECEDSDGSNKIRRRKVYCIKPIGEGEGESQIVENSECKTPKPHDSEICENRQKRENKEDSNEAFNDEAMFIPNTVEFGIHKKYDDYLTHFAALSTPQRKSETIPLHLLSSPHFKRYFRVLETTEDYTANSSNQNDSDTSNVIEFDHSNQEKMPPDFYTNTFSGDPIEINHMQSSFDSNKEYKNFFDRNIFLNETFSEGKKFKKNPQIIQKNKNSKTDKMKRFQRVVVYPNISIDKNKKRKVRRTPKIIRYSHTICHPKCSFPKDKVKCKMHFNKVHTHFYHLLNEGKNAALNNTSSNFEKKKKKKSIKSQNGDDKYHRYSKIKKNSKKMSDRLKNFKTVEKKSKVAFKRNKYFEKGFRFADRWQKDLKKNYNKLQNDKRNVGKRNTRLVVMERPPNVPFAFNCHLGNCGDERRSSIINKKLCHKWKKLKNRNTQIKTDANNNYGSESKNQINNLFTDERVKVNPHRKQETKMAQTFMKTGRLVIDKDRPEDQNIEIVYQEGNFDSDGKYMRIYPQPTQNKKYVLRGQEVFDLLQKIQKRNNRDDTHKENIQKKNAKDEKVEIDVNVSPVNKNASSNASDEDVEAPNSKITKTSTTKTTVKQEEETKESTSSSENTTEKSETETTTKKKVTTEKITETETTTNTSTTTTMTTEDKRQKIKEETESSVTSQVTPQVTTTTKQPKKTTTKTSSLKTTQAICTEETTEDPSFGACNDDDEEPPPSPSPSPSQQTKTTTVSTTTVKNKSTTKTDNKNQKKNKDKAGN</sequence>
<feature type="disulfide bond" evidence="14">
    <location>
        <begin position="367"/>
        <end position="448"/>
    </location>
</feature>
<dbReference type="Pfam" id="PF17771">
    <property type="entry name" value="ADAMTS_CR_2"/>
    <property type="match status" value="1"/>
</dbReference>
<feature type="region of interest" description="Disordered" evidence="16">
    <location>
        <begin position="1430"/>
        <end position="1652"/>
    </location>
</feature>
<protein>
    <submittedName>
        <fullName evidence="18">ADAMTS-3, putative</fullName>
        <ecNumber evidence="18">3.4.24.14</ecNumber>
    </submittedName>
</protein>
<keyword evidence="10 14" id="KW-1015">Disulfide bond</keyword>
<evidence type="ECO:0000256" key="3">
    <source>
        <dbReference type="ARBA" id="ARBA00022670"/>
    </source>
</evidence>
<evidence type="ECO:0000313" key="19">
    <source>
        <dbReference type="EnsemblMetazoa" id="PHUM417610-PA"/>
    </source>
</evidence>
<evidence type="ECO:0000313" key="20">
    <source>
        <dbReference type="Proteomes" id="UP000009046"/>
    </source>
</evidence>
<feature type="binding site" evidence="13 15">
    <location>
        <position position="399"/>
    </location>
    <ligand>
        <name>Zn(2+)</name>
        <dbReference type="ChEBI" id="CHEBI:29105"/>
        <note>catalytic</note>
    </ligand>
</feature>
<dbReference type="InterPro" id="IPR000884">
    <property type="entry name" value="TSP1_rpt"/>
</dbReference>
<evidence type="ECO:0000256" key="8">
    <source>
        <dbReference type="ARBA" id="ARBA00022833"/>
    </source>
</evidence>
<feature type="domain" description="Peptidase M12B" evidence="17">
    <location>
        <begin position="242"/>
        <end position="453"/>
    </location>
</feature>
<dbReference type="PANTHER" id="PTHR13723:SF200">
    <property type="entry name" value="ADAM METALLOPEPTIDASE WITH THROMBOSPONDIN TYPE 1 MOTIF B, ISOFORM B"/>
    <property type="match status" value="1"/>
</dbReference>
<feature type="disulfide bond" evidence="14">
    <location>
        <begin position="551"/>
        <end position="588"/>
    </location>
</feature>
<keyword evidence="3" id="KW-0645">Protease</keyword>
<dbReference type="PROSITE" id="PS50215">
    <property type="entry name" value="ADAM_MEPRO"/>
    <property type="match status" value="1"/>
</dbReference>
<dbReference type="GO" id="GO:0046872">
    <property type="term" value="F:metal ion binding"/>
    <property type="evidence" value="ECO:0007669"/>
    <property type="project" value="UniProtKB-KW"/>
</dbReference>
<reference evidence="18" key="1">
    <citation type="submission" date="2007-04" db="EMBL/GenBank/DDBJ databases">
        <title>Annotation of Pediculus humanus corporis strain USDA.</title>
        <authorList>
            <person name="Kirkness E."/>
            <person name="Hannick L."/>
            <person name="Hass B."/>
            <person name="Bruggner R."/>
            <person name="Lawson D."/>
            <person name="Bidwell S."/>
            <person name="Joardar V."/>
            <person name="Caler E."/>
            <person name="Walenz B."/>
            <person name="Inman J."/>
            <person name="Schobel S."/>
            <person name="Galinsky K."/>
            <person name="Amedeo P."/>
            <person name="Strausberg R."/>
        </authorList>
    </citation>
    <scope>NUCLEOTIDE SEQUENCE</scope>
    <source>
        <strain evidence="18">USDA</strain>
    </source>
</reference>
<keyword evidence="13" id="KW-0106">Calcium</keyword>
<feature type="disulfide bond" evidence="14">
    <location>
        <begin position="492"/>
        <end position="523"/>
    </location>
</feature>
<dbReference type="Gene3D" id="2.60.120.830">
    <property type="match status" value="1"/>
</dbReference>
<feature type="region of interest" description="Disordered" evidence="16">
    <location>
        <begin position="1185"/>
        <end position="1204"/>
    </location>
</feature>
<reference evidence="19" key="3">
    <citation type="submission" date="2021-02" db="UniProtKB">
        <authorList>
            <consortium name="EnsemblMetazoa"/>
        </authorList>
    </citation>
    <scope>IDENTIFICATION</scope>
    <source>
        <strain evidence="19">USDA</strain>
    </source>
</reference>
<dbReference type="GO" id="GO:0031012">
    <property type="term" value="C:extracellular matrix"/>
    <property type="evidence" value="ECO:0007669"/>
    <property type="project" value="TreeGrafter"/>
</dbReference>
<keyword evidence="7 18" id="KW-0378">Hydrolase</keyword>
<proteinExistence type="predicted"/>
<comment type="subcellular location">
    <subcellularLocation>
        <location evidence="1">Secreted</location>
    </subcellularLocation>
</comment>